<sequence>MRQPVAEHLWQNTQTLQFDKKRFVIVSEVHQPPQSVFYTDHYTKSAYFVRFAASQHRFMIKMRHWNQTLQNESTMRNMKAPDVGADTEYQRAGSPLAQVNTSYISSKMSFA</sequence>
<evidence type="ECO:0000259" key="1">
    <source>
        <dbReference type="Pfam" id="PF09380"/>
    </source>
</evidence>
<organism evidence="2 4">
    <name type="scientific">Ascaris lumbricoides</name>
    <name type="common">Giant roundworm</name>
    <dbReference type="NCBI Taxonomy" id="6252"/>
    <lineage>
        <taxon>Eukaryota</taxon>
        <taxon>Metazoa</taxon>
        <taxon>Ecdysozoa</taxon>
        <taxon>Nematoda</taxon>
        <taxon>Chromadorea</taxon>
        <taxon>Rhabditida</taxon>
        <taxon>Spirurina</taxon>
        <taxon>Ascaridomorpha</taxon>
        <taxon>Ascaridoidea</taxon>
        <taxon>Ascarididae</taxon>
        <taxon>Ascaris</taxon>
    </lineage>
</organism>
<evidence type="ECO:0000313" key="3">
    <source>
        <dbReference type="WBParaSite" id="ALUE_0000134801-mRNA-1"/>
    </source>
</evidence>
<keyword evidence="2" id="KW-1185">Reference proteome</keyword>
<dbReference type="InterPro" id="IPR011993">
    <property type="entry name" value="PH-like_dom_sf"/>
</dbReference>
<accession>A0A0M3HLM1</accession>
<dbReference type="WBParaSite" id="ALUE_0000241601-mRNA-1">
    <property type="protein sequence ID" value="ALUE_0000241601-mRNA-1"/>
    <property type="gene ID" value="ALUE_0000241601"/>
</dbReference>
<dbReference type="AlphaFoldDB" id="A0A0M3HLM1"/>
<name>A0A0M3HLM1_ASCLU</name>
<feature type="domain" description="FERM C-terminal PH-like" evidence="1">
    <location>
        <begin position="4"/>
        <end position="64"/>
    </location>
</feature>
<dbReference type="Pfam" id="PF09380">
    <property type="entry name" value="FERM_C"/>
    <property type="match status" value="1"/>
</dbReference>
<protein>
    <submittedName>
        <fullName evidence="3 4">FERM_C domain-containing protein</fullName>
    </submittedName>
</protein>
<dbReference type="Gene3D" id="2.30.29.30">
    <property type="entry name" value="Pleckstrin-homology domain (PH domain)/Phosphotyrosine-binding domain (PTB)"/>
    <property type="match status" value="1"/>
</dbReference>
<dbReference type="WBParaSite" id="ALUE_0000134801-mRNA-1">
    <property type="protein sequence ID" value="ALUE_0000134801-mRNA-1"/>
    <property type="gene ID" value="ALUE_0000134801"/>
</dbReference>
<dbReference type="SUPFAM" id="SSF50729">
    <property type="entry name" value="PH domain-like"/>
    <property type="match status" value="1"/>
</dbReference>
<evidence type="ECO:0000313" key="4">
    <source>
        <dbReference type="WBParaSite" id="ALUE_0000241601-mRNA-1"/>
    </source>
</evidence>
<reference evidence="3 4" key="1">
    <citation type="submission" date="2017-02" db="UniProtKB">
        <authorList>
            <consortium name="WormBaseParasite"/>
        </authorList>
    </citation>
    <scope>IDENTIFICATION</scope>
</reference>
<dbReference type="Proteomes" id="UP000036681">
    <property type="component" value="Unplaced"/>
</dbReference>
<dbReference type="InterPro" id="IPR018980">
    <property type="entry name" value="FERM_PH-like_C"/>
</dbReference>
<proteinExistence type="predicted"/>
<evidence type="ECO:0000313" key="2">
    <source>
        <dbReference type="Proteomes" id="UP000036681"/>
    </source>
</evidence>